<dbReference type="Proteomes" id="UP000283269">
    <property type="component" value="Unassembled WGS sequence"/>
</dbReference>
<evidence type="ECO:0000256" key="3">
    <source>
        <dbReference type="ARBA" id="ARBA00022771"/>
    </source>
</evidence>
<feature type="region of interest" description="Disordered" evidence="6">
    <location>
        <begin position="330"/>
        <end position="364"/>
    </location>
</feature>
<feature type="region of interest" description="Disordered" evidence="6">
    <location>
        <begin position="272"/>
        <end position="299"/>
    </location>
</feature>
<dbReference type="Pfam" id="PF07967">
    <property type="entry name" value="zf-C3HC"/>
    <property type="match status" value="1"/>
</dbReference>
<feature type="compositionally biased region" description="Low complexity" evidence="6">
    <location>
        <begin position="332"/>
        <end position="352"/>
    </location>
</feature>
<feature type="domain" description="C3HC-type" evidence="7">
    <location>
        <begin position="130"/>
        <end position="240"/>
    </location>
</feature>
<comment type="subcellular location">
    <subcellularLocation>
        <location evidence="1">Nucleus</location>
    </subcellularLocation>
</comment>
<dbReference type="InterPro" id="IPR013909">
    <property type="entry name" value="NuBaID_C"/>
</dbReference>
<feature type="domain" description="NuBaID C-terminal" evidence="8">
    <location>
        <begin position="378"/>
        <end position="455"/>
    </location>
</feature>
<feature type="compositionally biased region" description="Polar residues" evidence="6">
    <location>
        <begin position="411"/>
        <end position="423"/>
    </location>
</feature>
<dbReference type="PANTHER" id="PTHR15835:SF6">
    <property type="entry name" value="ZINC FINGER C3HC-TYPE PROTEIN 1"/>
    <property type="match status" value="1"/>
</dbReference>
<reference evidence="9 10" key="1">
    <citation type="journal article" date="2018" name="Evol. Lett.">
        <title>Horizontal gene cluster transfer increased hallucinogenic mushroom diversity.</title>
        <authorList>
            <person name="Reynolds H.T."/>
            <person name="Vijayakumar V."/>
            <person name="Gluck-Thaler E."/>
            <person name="Korotkin H.B."/>
            <person name="Matheny P.B."/>
            <person name="Slot J.C."/>
        </authorList>
    </citation>
    <scope>NUCLEOTIDE SEQUENCE [LARGE SCALE GENOMIC DNA]</scope>
    <source>
        <strain evidence="9 10">2631</strain>
    </source>
</reference>
<dbReference type="InParanoid" id="A0A409WF89"/>
<sequence length="569" mass="61425">MTEFSSLPTISESSSSNETRIRSTKRKLDDAFQVLDSAVTPNPVLVDRPSPPKRSNTIRSLYSTLAKYGIKSGTVPNKTSGIPNAKSTPHLTAILSRAASKTKNTFSFKFSAPIHTPGPLLPPTAEYRPSSLTSFLSRLATFKLATYANKPPSIDAVAASKCGWVNDGKDRLVCGLCNASWVLAGREGLSRDAANSLIEKQRVALVEAHKVGCPWRTRHCDDSIYCIPLSSPTIMIKDIKVKAIAMDPLIKDILIKHPLTASQLSSLHSTVTSYVEPAHSPSESTNGEDPQPPTAQSEPSDNAILASLFGWSLVPPSPPEPLRRVSLTRANSVTSSAPPSPALSRASSVSLPRTPPKYPRHSTDVSLRLPTNLSIKAENALLQCDLCQRRIGLWAFSLRAPEDDSNLIAASPSNPNTSDDTPSTPGPGSRPKKPLPRRSLDLLKEHRSYCPYVVRSTVVPTFSSPQTPATPGKSASSNGHASSLSLSQFNSRNGVPGALEGWRAILTVVLRYGMVQKQRIEYNFLAPKDPNQEADDWDKMDVDSVKAMVTGVKARGGKDLLKYVKGLLG</sequence>
<evidence type="ECO:0000259" key="7">
    <source>
        <dbReference type="Pfam" id="PF07967"/>
    </source>
</evidence>
<dbReference type="InterPro" id="IPR012935">
    <property type="entry name" value="NuBaID_N"/>
</dbReference>
<dbReference type="PANTHER" id="PTHR15835">
    <property type="entry name" value="NUCLEAR-INTERACTING PARTNER OF ALK"/>
    <property type="match status" value="1"/>
</dbReference>
<feature type="region of interest" description="Disordered" evidence="6">
    <location>
        <begin position="1"/>
        <end position="24"/>
    </location>
</feature>
<keyword evidence="4" id="KW-0862">Zinc</keyword>
<evidence type="ECO:0000256" key="2">
    <source>
        <dbReference type="ARBA" id="ARBA00022723"/>
    </source>
</evidence>
<dbReference type="GO" id="GO:0005634">
    <property type="term" value="C:nucleus"/>
    <property type="evidence" value="ECO:0007669"/>
    <property type="project" value="UniProtKB-SubCell"/>
</dbReference>
<keyword evidence="5" id="KW-0539">Nucleus</keyword>
<evidence type="ECO:0008006" key="11">
    <source>
        <dbReference type="Google" id="ProtNLM"/>
    </source>
</evidence>
<dbReference type="AlphaFoldDB" id="A0A409WF89"/>
<dbReference type="GO" id="GO:0008270">
    <property type="term" value="F:zinc ion binding"/>
    <property type="evidence" value="ECO:0007669"/>
    <property type="project" value="UniProtKB-KW"/>
</dbReference>
<keyword evidence="3" id="KW-0863">Zinc-finger</keyword>
<dbReference type="STRING" id="93625.A0A409WF89"/>
<gene>
    <name evidence="9" type="ORF">CVT25_010825</name>
</gene>
<feature type="compositionally biased region" description="Polar residues" evidence="6">
    <location>
        <begin position="281"/>
        <end position="299"/>
    </location>
</feature>
<feature type="region of interest" description="Disordered" evidence="6">
    <location>
        <begin position="461"/>
        <end position="482"/>
    </location>
</feature>
<evidence type="ECO:0000259" key="8">
    <source>
        <dbReference type="Pfam" id="PF08600"/>
    </source>
</evidence>
<evidence type="ECO:0000256" key="6">
    <source>
        <dbReference type="SAM" id="MobiDB-lite"/>
    </source>
</evidence>
<name>A0A409WF89_PSICY</name>
<evidence type="ECO:0000256" key="5">
    <source>
        <dbReference type="ARBA" id="ARBA00023242"/>
    </source>
</evidence>
<keyword evidence="2" id="KW-0479">Metal-binding</keyword>
<proteinExistence type="predicted"/>
<evidence type="ECO:0000313" key="10">
    <source>
        <dbReference type="Proteomes" id="UP000283269"/>
    </source>
</evidence>
<dbReference type="OrthoDB" id="2592092at2759"/>
<comment type="caution">
    <text evidence="9">The sequence shown here is derived from an EMBL/GenBank/DDBJ whole genome shotgun (WGS) entry which is preliminary data.</text>
</comment>
<feature type="compositionally biased region" description="Low complexity" evidence="6">
    <location>
        <begin position="1"/>
        <end position="18"/>
    </location>
</feature>
<keyword evidence="10" id="KW-1185">Reference proteome</keyword>
<dbReference type="EMBL" id="NHYD01003443">
    <property type="protein sequence ID" value="PPQ77131.1"/>
    <property type="molecule type" value="Genomic_DNA"/>
</dbReference>
<evidence type="ECO:0000256" key="4">
    <source>
        <dbReference type="ARBA" id="ARBA00022833"/>
    </source>
</evidence>
<dbReference type="Pfam" id="PF08600">
    <property type="entry name" value="NuBaID_C"/>
    <property type="match status" value="1"/>
</dbReference>
<protein>
    <recommendedName>
        <fullName evidence="11">C3HC-type domain-containing protein</fullName>
    </recommendedName>
</protein>
<evidence type="ECO:0000313" key="9">
    <source>
        <dbReference type="EMBL" id="PPQ77131.1"/>
    </source>
</evidence>
<organism evidence="9 10">
    <name type="scientific">Psilocybe cyanescens</name>
    <dbReference type="NCBI Taxonomy" id="93625"/>
    <lineage>
        <taxon>Eukaryota</taxon>
        <taxon>Fungi</taxon>
        <taxon>Dikarya</taxon>
        <taxon>Basidiomycota</taxon>
        <taxon>Agaricomycotina</taxon>
        <taxon>Agaricomycetes</taxon>
        <taxon>Agaricomycetidae</taxon>
        <taxon>Agaricales</taxon>
        <taxon>Agaricineae</taxon>
        <taxon>Strophariaceae</taxon>
        <taxon>Psilocybe</taxon>
    </lineage>
</organism>
<accession>A0A409WF89</accession>
<feature type="region of interest" description="Disordered" evidence="6">
    <location>
        <begin position="406"/>
        <end position="436"/>
    </location>
</feature>
<evidence type="ECO:0000256" key="1">
    <source>
        <dbReference type="ARBA" id="ARBA00004123"/>
    </source>
</evidence>